<feature type="region of interest" description="Disordered" evidence="2">
    <location>
        <begin position="324"/>
        <end position="365"/>
    </location>
</feature>
<organism evidence="4 5">
    <name type="scientific">Pterulicium gracile</name>
    <dbReference type="NCBI Taxonomy" id="1884261"/>
    <lineage>
        <taxon>Eukaryota</taxon>
        <taxon>Fungi</taxon>
        <taxon>Dikarya</taxon>
        <taxon>Basidiomycota</taxon>
        <taxon>Agaricomycotina</taxon>
        <taxon>Agaricomycetes</taxon>
        <taxon>Agaricomycetidae</taxon>
        <taxon>Agaricales</taxon>
        <taxon>Pleurotineae</taxon>
        <taxon>Pterulaceae</taxon>
        <taxon>Pterulicium</taxon>
    </lineage>
</organism>
<dbReference type="FunFam" id="1.10.8.270:FF:000026">
    <property type="entry name" value="TBC (Tre-2/Bub2/Cdc16) domain family"/>
    <property type="match status" value="1"/>
</dbReference>
<feature type="region of interest" description="Disordered" evidence="2">
    <location>
        <begin position="503"/>
        <end position="530"/>
    </location>
</feature>
<dbReference type="AlphaFoldDB" id="A0A5C3R2A3"/>
<keyword evidence="5" id="KW-1185">Reference proteome</keyword>
<dbReference type="EMBL" id="ML178815">
    <property type="protein sequence ID" value="TFL06769.1"/>
    <property type="molecule type" value="Genomic_DNA"/>
</dbReference>
<feature type="region of interest" description="Disordered" evidence="2">
    <location>
        <begin position="1"/>
        <end position="88"/>
    </location>
</feature>
<evidence type="ECO:0000313" key="4">
    <source>
        <dbReference type="EMBL" id="TFL06769.1"/>
    </source>
</evidence>
<dbReference type="PROSITE" id="PS50086">
    <property type="entry name" value="TBC_RABGAP"/>
    <property type="match status" value="1"/>
</dbReference>
<dbReference type="STRING" id="1884261.A0A5C3R2A3"/>
<feature type="coiled-coil region" evidence="1">
    <location>
        <begin position="178"/>
        <end position="205"/>
    </location>
</feature>
<sequence>MSSMQPNTPVHSHPLSPHDDSPSTSRTRRSRNADGSRPASSYFTLKAQLEKDSSHSPTWDGSVRAFSKDTKSTHHNTSSSSLADLWPRKNSGYHPAPLLIADSSQVKDTRLASRSTHPEVLVTEYTAGQEEYTPTVMSHVLGMQWHQSSDEVIQAAISELSATESPAQRSEHPYHTALRILSCAHHNLKKARMELEERHTQLQEREKHRRAEAEAVVEQLPEAERDIAKRVLASVFSEENDAKSLRKARSFMSLTESLTEALEDEVAPARSLPNDTITLVDDPTPLAIVYSNSLDPVEKIPSSTPHDRNHRASIGDWMGTWWGKDKGRMQPTGDASQEVTSEDQDRTVTPVARRGGNAHRRRTTKSVFGNLGISILNPLPTSAVRAEPLSPSPPADTLPEPSAAQEQLPIPPSPLQRSRVSEPHLTTSLSSFSRPTSPSSSISKSTIQDTSLPQGASLKAIVNATRVMTNDPRSVLVDQGRETESLVTQLAFQLVKNARDEGIDLRDVSTKPKQSQKSAESTDHTVPHGTIGTVTGVDAAVALNRALMASGEGQKKASRVPGASKPSNPLFGNFMAQQQRLISSVVDGVTRVSGVAVQPAETASANGVVPNPPSKPNRSLALDSIIPATSKPPTQYLSREYAPLTSRDFQFNIPLPQSASRYSFPIGETSGQPLSDRYGFLYDVSQYDILLLLRAQECRSCAPPCLTGVKIADRIEDNAWSDDEAGDTKPRATIQIVQGLCDCEEAHASGTASPPEAPDVDTKSVKSVSSSKSRKRRAQSQPSSHTPSQSTSSLVAAPALLSGTTLTAVLSVTSQTPRHGCVHVVRNLLKNLTDAHDQQQTVQQKDWDVFVKQRSKAMRSQKPHNAASNVGTGAAAMLGLGTGLDDDELSHTDGLVGFAQFGSSATSSDRKELERLLRSGVPLIYRAKIWLECSGALEMKDPGLYNDLLAQNGEEEVLKEIEKDVVRTMPLNIFFGGEGVGVGKLRRVLTAYSRRNPAVGYCQGMNLVASTLLLVFADEEDAFWTLAAIIERILPEEFFSPSLLPSRACPLVLLDYVQETCPKLFAHLADLGIDLPAICFSWFLSLFTDCLPVETLFRVWDVFLVNGMDVLFRFALGILKNNEAELLNCESVPAIYVSLENLPTRMWQADKLLQWEADLRPVLRHFDLVAKRQQHVSTLEKLLS</sequence>
<feature type="region of interest" description="Disordered" evidence="2">
    <location>
        <begin position="384"/>
        <end position="449"/>
    </location>
</feature>
<feature type="compositionally biased region" description="Polar residues" evidence="2">
    <location>
        <begin position="1"/>
        <end position="10"/>
    </location>
</feature>
<evidence type="ECO:0000259" key="3">
    <source>
        <dbReference type="PROSITE" id="PS50086"/>
    </source>
</evidence>
<protein>
    <submittedName>
        <fullName evidence="4">Rab-GTPase-TBC domain-containing protein</fullName>
    </submittedName>
</protein>
<dbReference type="PANTHER" id="PTHR47219">
    <property type="entry name" value="RAB GTPASE-ACTIVATING PROTEIN 1-LIKE"/>
    <property type="match status" value="1"/>
</dbReference>
<dbReference type="Gene3D" id="1.10.8.270">
    <property type="entry name" value="putative rabgap domain of human tbc1 domain family member 14 like domains"/>
    <property type="match status" value="1"/>
</dbReference>
<dbReference type="GO" id="GO:0005096">
    <property type="term" value="F:GTPase activator activity"/>
    <property type="evidence" value="ECO:0007669"/>
    <property type="project" value="TreeGrafter"/>
</dbReference>
<name>A0A5C3R2A3_9AGAR</name>
<feature type="region of interest" description="Disordered" evidence="2">
    <location>
        <begin position="747"/>
        <end position="793"/>
    </location>
</feature>
<evidence type="ECO:0000256" key="2">
    <source>
        <dbReference type="SAM" id="MobiDB-lite"/>
    </source>
</evidence>
<dbReference type="InterPro" id="IPR000195">
    <property type="entry name" value="Rab-GAP-TBC_dom"/>
</dbReference>
<feature type="compositionally biased region" description="Low complexity" evidence="2">
    <location>
        <begin position="426"/>
        <end position="449"/>
    </location>
</feature>
<keyword evidence="1" id="KW-0175">Coiled coil</keyword>
<accession>A0A5C3R2A3</accession>
<dbReference type="PANTHER" id="PTHR47219:SF20">
    <property type="entry name" value="TBC1 DOMAIN FAMILY MEMBER 2B"/>
    <property type="match status" value="1"/>
</dbReference>
<proteinExistence type="predicted"/>
<gene>
    <name evidence="4" type="ORF">BDV98DRAFT_559942</name>
</gene>
<evidence type="ECO:0000313" key="5">
    <source>
        <dbReference type="Proteomes" id="UP000305067"/>
    </source>
</evidence>
<dbReference type="GO" id="GO:0031267">
    <property type="term" value="F:small GTPase binding"/>
    <property type="evidence" value="ECO:0007669"/>
    <property type="project" value="TreeGrafter"/>
</dbReference>
<dbReference type="SMART" id="SM00164">
    <property type="entry name" value="TBC"/>
    <property type="match status" value="1"/>
</dbReference>
<dbReference type="InterPro" id="IPR035969">
    <property type="entry name" value="Rab-GAP_TBC_sf"/>
</dbReference>
<feature type="domain" description="Rab-GAP TBC" evidence="3">
    <location>
        <begin position="920"/>
        <end position="1107"/>
    </location>
</feature>
<reference evidence="4 5" key="1">
    <citation type="journal article" date="2019" name="Nat. Ecol. Evol.">
        <title>Megaphylogeny resolves global patterns of mushroom evolution.</title>
        <authorList>
            <person name="Varga T."/>
            <person name="Krizsan K."/>
            <person name="Foldi C."/>
            <person name="Dima B."/>
            <person name="Sanchez-Garcia M."/>
            <person name="Sanchez-Ramirez S."/>
            <person name="Szollosi G.J."/>
            <person name="Szarkandi J.G."/>
            <person name="Papp V."/>
            <person name="Albert L."/>
            <person name="Andreopoulos W."/>
            <person name="Angelini C."/>
            <person name="Antonin V."/>
            <person name="Barry K.W."/>
            <person name="Bougher N.L."/>
            <person name="Buchanan P."/>
            <person name="Buyck B."/>
            <person name="Bense V."/>
            <person name="Catcheside P."/>
            <person name="Chovatia M."/>
            <person name="Cooper J."/>
            <person name="Damon W."/>
            <person name="Desjardin D."/>
            <person name="Finy P."/>
            <person name="Geml J."/>
            <person name="Haridas S."/>
            <person name="Hughes K."/>
            <person name="Justo A."/>
            <person name="Karasinski D."/>
            <person name="Kautmanova I."/>
            <person name="Kiss B."/>
            <person name="Kocsube S."/>
            <person name="Kotiranta H."/>
            <person name="LaButti K.M."/>
            <person name="Lechner B.E."/>
            <person name="Liimatainen K."/>
            <person name="Lipzen A."/>
            <person name="Lukacs Z."/>
            <person name="Mihaltcheva S."/>
            <person name="Morgado L.N."/>
            <person name="Niskanen T."/>
            <person name="Noordeloos M.E."/>
            <person name="Ohm R.A."/>
            <person name="Ortiz-Santana B."/>
            <person name="Ovrebo C."/>
            <person name="Racz N."/>
            <person name="Riley R."/>
            <person name="Savchenko A."/>
            <person name="Shiryaev A."/>
            <person name="Soop K."/>
            <person name="Spirin V."/>
            <person name="Szebenyi C."/>
            <person name="Tomsovsky M."/>
            <person name="Tulloss R.E."/>
            <person name="Uehling J."/>
            <person name="Grigoriev I.V."/>
            <person name="Vagvolgyi C."/>
            <person name="Papp T."/>
            <person name="Martin F.M."/>
            <person name="Miettinen O."/>
            <person name="Hibbett D.S."/>
            <person name="Nagy L.G."/>
        </authorList>
    </citation>
    <scope>NUCLEOTIDE SEQUENCE [LARGE SCALE GENOMIC DNA]</scope>
    <source>
        <strain evidence="4 5">CBS 309.79</strain>
    </source>
</reference>
<dbReference type="InterPro" id="IPR050302">
    <property type="entry name" value="Rab_GAP_TBC_domain"/>
</dbReference>
<evidence type="ECO:0000256" key="1">
    <source>
        <dbReference type="SAM" id="Coils"/>
    </source>
</evidence>
<feature type="compositionally biased region" description="Low complexity" evidence="2">
    <location>
        <begin position="779"/>
        <end position="793"/>
    </location>
</feature>
<dbReference type="SUPFAM" id="SSF47923">
    <property type="entry name" value="Ypt/Rab-GAP domain of gyp1p"/>
    <property type="match status" value="2"/>
</dbReference>
<dbReference type="Proteomes" id="UP000305067">
    <property type="component" value="Unassembled WGS sequence"/>
</dbReference>
<dbReference type="Gene3D" id="1.10.472.80">
    <property type="entry name" value="Ypt/Rab-GAP domain of gyp1p, domain 3"/>
    <property type="match status" value="1"/>
</dbReference>
<dbReference type="Pfam" id="PF00566">
    <property type="entry name" value="RabGAP-TBC"/>
    <property type="match status" value="1"/>
</dbReference>
<dbReference type="OrthoDB" id="294251at2759"/>